<dbReference type="InterPro" id="IPR014774">
    <property type="entry name" value="KaiC-like_dom"/>
</dbReference>
<evidence type="ECO:0000256" key="2">
    <source>
        <dbReference type="ARBA" id="ARBA00022553"/>
    </source>
</evidence>
<dbReference type="PIRSF" id="PIRSF039117">
    <property type="entry name" value="KaiC"/>
    <property type="match status" value="1"/>
</dbReference>
<dbReference type="SMART" id="SM00382">
    <property type="entry name" value="AAA"/>
    <property type="match status" value="2"/>
</dbReference>
<evidence type="ECO:0000313" key="8">
    <source>
        <dbReference type="EMBL" id="QKF53152.1"/>
    </source>
</evidence>
<dbReference type="Gene3D" id="3.40.50.300">
    <property type="entry name" value="P-loop containing nucleotide triphosphate hydrolases"/>
    <property type="match status" value="2"/>
</dbReference>
<evidence type="ECO:0000259" key="7">
    <source>
        <dbReference type="PROSITE" id="PS51146"/>
    </source>
</evidence>
<dbReference type="EMBL" id="CP053746">
    <property type="protein sequence ID" value="QKF53152.1"/>
    <property type="molecule type" value="Genomic_DNA"/>
</dbReference>
<accession>A0A6M8MSF3</accession>
<gene>
    <name evidence="8" type="ORF">FX982_04144</name>
</gene>
<dbReference type="Pfam" id="PF06745">
    <property type="entry name" value="ATPase"/>
    <property type="match status" value="2"/>
</dbReference>
<dbReference type="PRINTS" id="PR01874">
    <property type="entry name" value="DNAREPAIRADA"/>
</dbReference>
<reference evidence="9" key="1">
    <citation type="submission" date="2019-12" db="EMBL/GenBank/DDBJ databases">
        <title>Endophytic bacteria associated with Panax ginseng seedlings.</title>
        <authorList>
            <person name="Park J.M."/>
            <person name="Shin R."/>
            <person name="Jo S.H."/>
        </authorList>
    </citation>
    <scope>NUCLEOTIDE SEQUENCE [LARGE SCALE GENOMIC DNA]</scope>
    <source>
        <strain evidence="9">PgKB30</strain>
    </source>
</reference>
<dbReference type="PROSITE" id="PS51146">
    <property type="entry name" value="KAIC"/>
    <property type="match status" value="2"/>
</dbReference>
<dbReference type="InterPro" id="IPR027417">
    <property type="entry name" value="P-loop_NTPase"/>
</dbReference>
<evidence type="ECO:0000256" key="5">
    <source>
        <dbReference type="ARBA" id="ARBA00022777"/>
    </source>
</evidence>
<evidence type="ECO:0000256" key="4">
    <source>
        <dbReference type="ARBA" id="ARBA00022737"/>
    </source>
</evidence>
<evidence type="ECO:0000256" key="6">
    <source>
        <dbReference type="ARBA" id="ARBA00022801"/>
    </source>
</evidence>
<evidence type="ECO:0000256" key="1">
    <source>
        <dbReference type="ARBA" id="ARBA00012513"/>
    </source>
</evidence>
<dbReference type="PANTHER" id="PTHR42926:SF1">
    <property type="entry name" value="CIRCADIAN CLOCK OSCILLATOR PROTEIN KAIC 1"/>
    <property type="match status" value="1"/>
</dbReference>
<proteinExistence type="predicted"/>
<dbReference type="InterPro" id="IPR051347">
    <property type="entry name" value="Circadian_clock_KaiC-rel"/>
</dbReference>
<keyword evidence="5 8" id="KW-0418">Kinase</keyword>
<dbReference type="InterPro" id="IPR030665">
    <property type="entry name" value="KaiC"/>
</dbReference>
<dbReference type="GO" id="GO:0004674">
    <property type="term" value="F:protein serine/threonine kinase activity"/>
    <property type="evidence" value="ECO:0007669"/>
    <property type="project" value="UniProtKB-EC"/>
</dbReference>
<keyword evidence="3 8" id="KW-0808">Transferase</keyword>
<keyword evidence="4" id="KW-0677">Repeat</keyword>
<dbReference type="AlphaFoldDB" id="A0A6M8MSF3"/>
<keyword evidence="6" id="KW-0378">Hydrolase</keyword>
<dbReference type="SUPFAM" id="SSF52540">
    <property type="entry name" value="P-loop containing nucleoside triphosphate hydrolases"/>
    <property type="match status" value="2"/>
</dbReference>
<dbReference type="GO" id="GO:0005524">
    <property type="term" value="F:ATP binding"/>
    <property type="evidence" value="ECO:0007669"/>
    <property type="project" value="InterPro"/>
</dbReference>
<dbReference type="KEGG" id="pgg:FX982_04144"/>
<evidence type="ECO:0000313" key="9">
    <source>
        <dbReference type="Proteomes" id="UP000501989"/>
    </source>
</evidence>
<feature type="domain" description="KaiC" evidence="7">
    <location>
        <begin position="27"/>
        <end position="256"/>
    </location>
</feature>
<feature type="domain" description="KaiC" evidence="7">
    <location>
        <begin position="262"/>
        <end position="495"/>
    </location>
</feature>
<dbReference type="EC" id="2.7.11.1" evidence="1"/>
<dbReference type="InterPro" id="IPR003593">
    <property type="entry name" value="AAA+_ATPase"/>
</dbReference>
<keyword evidence="9" id="KW-1185">Reference proteome</keyword>
<name>A0A6M8MSF3_9PSED</name>
<protein>
    <recommendedName>
        <fullName evidence="1">non-specific serine/threonine protein kinase</fullName>
        <ecNumber evidence="1">2.7.11.1</ecNumber>
    </recommendedName>
</protein>
<dbReference type="GO" id="GO:0016787">
    <property type="term" value="F:hydrolase activity"/>
    <property type="evidence" value="ECO:0007669"/>
    <property type="project" value="UniProtKB-KW"/>
</dbReference>
<dbReference type="InterPro" id="IPR010624">
    <property type="entry name" value="KaiC_dom"/>
</dbReference>
<dbReference type="PANTHER" id="PTHR42926">
    <property type="match status" value="1"/>
</dbReference>
<sequence length="504" mass="54552">MRLVAHLTRNIHDANTVAEEANLNQLKRLQSGIEGLDELLMGGFVAGSSYIIQGRPGSGKTILANQIGFNHIRNGGRVLFATLLAEPHERLFQFLSTMSFFDKDRVGDQIQFVSAFDTMENDGLDEVVKLLRREIVRQKSTVMILDGLLNARSKAESTINTKRFISELQGHAAFAGCTVFFLTSSQLDDGSPEHTMVDGVLELGEELVGNRSVRRIKARKTRGSGAIPGAHECEITENGLVVYPRLESTITHSALRDSAEFSVVPSGIDTLDPLIGGGLVESSVTLLLGPSGTGKTTFGLNFLARATPEEPGLLFGFYESPQRLRAKAAALGLDFEALERAGALHIAWRSPTAELIDKLALDLLRIVEQHGVKRVFLDSLGGMARASADQSRILDLFSALMSELRARGVTVVSSWEIRGLIGGKIDAPAPDMSGIVDNLMLIRFAQSTAGLTRQLSILKIRDNPYDPALLDVLIGEQGLTVRKAAFHALDDSGNATALQSSPSR</sequence>
<organism evidence="8 9">
    <name type="scientific">Pseudomonas graminis</name>
    <dbReference type="NCBI Taxonomy" id="158627"/>
    <lineage>
        <taxon>Bacteria</taxon>
        <taxon>Pseudomonadati</taxon>
        <taxon>Pseudomonadota</taxon>
        <taxon>Gammaproteobacteria</taxon>
        <taxon>Pseudomonadales</taxon>
        <taxon>Pseudomonadaceae</taxon>
        <taxon>Pseudomonas</taxon>
    </lineage>
</organism>
<evidence type="ECO:0000256" key="3">
    <source>
        <dbReference type="ARBA" id="ARBA00022679"/>
    </source>
</evidence>
<keyword evidence="2" id="KW-0597">Phosphoprotein</keyword>
<dbReference type="CDD" id="cd01124">
    <property type="entry name" value="KaiC-like"/>
    <property type="match status" value="1"/>
</dbReference>
<dbReference type="Proteomes" id="UP000501989">
    <property type="component" value="Chromosome"/>
</dbReference>